<evidence type="ECO:0000259" key="3">
    <source>
        <dbReference type="PROSITE" id="PS51677"/>
    </source>
</evidence>
<dbReference type="GO" id="GO:0016020">
    <property type="term" value="C:membrane"/>
    <property type="evidence" value="ECO:0007669"/>
    <property type="project" value="TreeGrafter"/>
</dbReference>
<evidence type="ECO:0000256" key="1">
    <source>
        <dbReference type="ARBA" id="ARBA00022723"/>
    </source>
</evidence>
<dbReference type="InterPro" id="IPR050248">
    <property type="entry name" value="Polysacc_deacetylase_ArnD"/>
</dbReference>
<dbReference type="GO" id="GO:0005975">
    <property type="term" value="P:carbohydrate metabolic process"/>
    <property type="evidence" value="ECO:0007669"/>
    <property type="project" value="InterPro"/>
</dbReference>
<organism evidence="4 5">
    <name type="scientific">Arcticibacterium luteifluviistationis</name>
    <dbReference type="NCBI Taxonomy" id="1784714"/>
    <lineage>
        <taxon>Bacteria</taxon>
        <taxon>Pseudomonadati</taxon>
        <taxon>Bacteroidota</taxon>
        <taxon>Cytophagia</taxon>
        <taxon>Cytophagales</taxon>
        <taxon>Leadbetterellaceae</taxon>
        <taxon>Arcticibacterium</taxon>
    </lineage>
</organism>
<gene>
    <name evidence="4" type="ORF">DJ013_03585</name>
</gene>
<dbReference type="InterPro" id="IPR002509">
    <property type="entry name" value="NODB_dom"/>
</dbReference>
<proteinExistence type="predicted"/>
<dbReference type="KEGG" id="als:DJ013_03585"/>
<protein>
    <submittedName>
        <fullName evidence="4">Polysaccharide deacetylase</fullName>
    </submittedName>
</protein>
<keyword evidence="1" id="KW-0479">Metal-binding</keyword>
<reference evidence="4 5" key="1">
    <citation type="submission" date="2018-05" db="EMBL/GenBank/DDBJ databases">
        <title>Complete genome sequence of Arcticibacterium luteifluviistationis SM1504T, a cytophagaceae bacterium isolated from Arctic surface seawater.</title>
        <authorList>
            <person name="Li Y."/>
            <person name="Qin Q.-L."/>
        </authorList>
    </citation>
    <scope>NUCLEOTIDE SEQUENCE [LARGE SCALE GENOMIC DNA]</scope>
    <source>
        <strain evidence="4 5">SM1504</strain>
    </source>
</reference>
<dbReference type="GO" id="GO:0016810">
    <property type="term" value="F:hydrolase activity, acting on carbon-nitrogen (but not peptide) bonds"/>
    <property type="evidence" value="ECO:0007669"/>
    <property type="project" value="InterPro"/>
</dbReference>
<keyword evidence="5" id="KW-1185">Reference proteome</keyword>
<dbReference type="EMBL" id="CP029480">
    <property type="protein sequence ID" value="AWV97299.1"/>
    <property type="molecule type" value="Genomic_DNA"/>
</dbReference>
<dbReference type="PANTHER" id="PTHR10587">
    <property type="entry name" value="GLYCOSYL TRANSFERASE-RELATED"/>
    <property type="match status" value="1"/>
</dbReference>
<dbReference type="AlphaFoldDB" id="A0A2Z4G7Y2"/>
<dbReference type="Gene3D" id="3.20.20.370">
    <property type="entry name" value="Glycoside hydrolase/deacetylase"/>
    <property type="match status" value="1"/>
</dbReference>
<name>A0A2Z4G7Y2_9BACT</name>
<keyword evidence="2" id="KW-0378">Hydrolase</keyword>
<dbReference type="GO" id="GO:0046872">
    <property type="term" value="F:metal ion binding"/>
    <property type="evidence" value="ECO:0007669"/>
    <property type="project" value="UniProtKB-KW"/>
</dbReference>
<evidence type="ECO:0000313" key="4">
    <source>
        <dbReference type="EMBL" id="AWV97299.1"/>
    </source>
</evidence>
<dbReference type="PROSITE" id="PS51677">
    <property type="entry name" value="NODB"/>
    <property type="match status" value="1"/>
</dbReference>
<accession>A0A2Z4G7Y2</accession>
<dbReference type="OrthoDB" id="9812065at2"/>
<dbReference type="InterPro" id="IPR011330">
    <property type="entry name" value="Glyco_hydro/deAcase_b/a-brl"/>
</dbReference>
<dbReference type="PANTHER" id="PTHR10587:SF133">
    <property type="entry name" value="CHITIN DEACETYLASE 1-RELATED"/>
    <property type="match status" value="1"/>
</dbReference>
<dbReference type="SUPFAM" id="SSF88713">
    <property type="entry name" value="Glycoside hydrolase/deacetylase"/>
    <property type="match status" value="1"/>
</dbReference>
<dbReference type="Pfam" id="PF01522">
    <property type="entry name" value="Polysacc_deac_1"/>
    <property type="match status" value="1"/>
</dbReference>
<evidence type="ECO:0000313" key="5">
    <source>
        <dbReference type="Proteomes" id="UP000249873"/>
    </source>
</evidence>
<dbReference type="Proteomes" id="UP000249873">
    <property type="component" value="Chromosome"/>
</dbReference>
<feature type="domain" description="NodB homology" evidence="3">
    <location>
        <begin position="66"/>
        <end position="291"/>
    </location>
</feature>
<evidence type="ECO:0000256" key="2">
    <source>
        <dbReference type="ARBA" id="ARBA00022801"/>
    </source>
</evidence>
<sequence length="349" mass="40412">MANAFIRLNKMVLGSVRIGKTKHPLPNNMTFKLSLLFLLAVLSSACQSPKSSDSEVIEKSITQEKPVMSFTFDDGITADLAGYQFEDWNEMILSQLDSNQLKATFFIRGDNKLNKKGQFLLQSWNDRGHKLANHTFTHPYYNSDKNTAKVFAEELSKTDTIISKFDNKINLFRFPYLKEGQNEAKVDSLRQILSENNYANGYVTIDASDWYINQRLIARLKEVGQNQEEIQKFRDYYLDHILDRAKYYEKLSYEINGRHINHTLLLHHNLTSALFLGDLIQRFKTEGWDIIDAEKAYQDKVFKQIPEPKYAGESLIWSLAKESGNYKDSLRYPAEDSRYEKPAMDKLGL</sequence>